<dbReference type="GO" id="GO:0019843">
    <property type="term" value="F:rRNA binding"/>
    <property type="evidence" value="ECO:0007669"/>
    <property type="project" value="InterPro"/>
</dbReference>
<reference evidence="2" key="1">
    <citation type="journal article" date="2020" name="Sci. Rep.">
        <title>Morphology, ultrastructure, genomics, and phylogeny of Euplotes vanleeuwenhoeki sp. nov. and its ultra-reduced endosymbiont 'Candidatus Pinguicoccus supinus' sp. nov.</title>
        <authorList>
            <person name="Serra V."/>
            <person name="Gammuto L."/>
            <person name="Nitla V."/>
            <person name="Castelli M."/>
            <person name="Lanzoni O."/>
            <person name="Sassera D."/>
            <person name="Bandi C."/>
            <person name="Sandeep B.V."/>
            <person name="Verni F."/>
            <person name="Modeo L."/>
            <person name="Petroni G."/>
        </authorList>
    </citation>
    <scope>NUCLEOTIDE SEQUENCE</scope>
    <source>
        <strain evidence="2">KKR18</strain>
    </source>
</reference>
<feature type="transmembrane region" description="Helical" evidence="1">
    <location>
        <begin position="70"/>
        <end position="90"/>
    </location>
</feature>
<keyword evidence="2" id="KW-0689">Ribosomal protein</keyword>
<keyword evidence="1" id="KW-0472">Membrane</keyword>
<feature type="transmembrane region" description="Helical" evidence="1">
    <location>
        <begin position="133"/>
        <end position="151"/>
    </location>
</feature>
<proteinExistence type="predicted"/>
<geneLocation type="mitochondrion" evidence="2"/>
<keyword evidence="2" id="KW-0687">Ribonucleoprotein</keyword>
<sequence length="182" mass="21885">MLNYPNFITLNWKYWTPSPHYKFIALSSNHHLIIYLFSTTYYFILNKIFFTRNFFNNLSLSINFSLHSHLSLVKITMLLMFMRVTTLKIIFNGKGYRSYISFRNTIAFSFGYSHLFYLYTLNTQIHQLTKTKLLFFGLNFFLVHKTAINFYQIKPLNIFTLKGVRFKKQIFRKKIGKLSLYV</sequence>
<evidence type="ECO:0000256" key="1">
    <source>
        <dbReference type="SAM" id="Phobius"/>
    </source>
</evidence>
<dbReference type="SUPFAM" id="SSF56053">
    <property type="entry name" value="Ribosomal protein L6"/>
    <property type="match status" value="1"/>
</dbReference>
<dbReference type="RefSeq" id="YP_010117054.1">
    <property type="nucleotide sequence ID" value="NC_056101.1"/>
</dbReference>
<dbReference type="GO" id="GO:0006412">
    <property type="term" value="P:translation"/>
    <property type="evidence" value="ECO:0007669"/>
    <property type="project" value="InterPro"/>
</dbReference>
<keyword evidence="1" id="KW-0812">Transmembrane</keyword>
<keyword evidence="2" id="KW-0496">Mitochondrion</keyword>
<dbReference type="GO" id="GO:0005840">
    <property type="term" value="C:ribosome"/>
    <property type="evidence" value="ECO:0007669"/>
    <property type="project" value="UniProtKB-KW"/>
</dbReference>
<feature type="transmembrane region" description="Helical" evidence="1">
    <location>
        <begin position="102"/>
        <end position="121"/>
    </location>
</feature>
<dbReference type="GeneID" id="65316554"/>
<keyword evidence="1" id="KW-1133">Transmembrane helix</keyword>
<gene>
    <name evidence="2" type="primary">rplF</name>
    <name evidence="2" type="ORF">MitoLV_41</name>
</gene>
<organism evidence="2">
    <name type="scientific">Euplotes vanleeuwenhoeki</name>
    <dbReference type="NCBI Taxonomy" id="2794224"/>
    <lineage>
        <taxon>Eukaryota</taxon>
        <taxon>Sar</taxon>
        <taxon>Alveolata</taxon>
        <taxon>Ciliophora</taxon>
        <taxon>Intramacronucleata</taxon>
        <taxon>Spirotrichea</taxon>
        <taxon>Hypotrichia</taxon>
        <taxon>Euplotida</taxon>
        <taxon>Euplotidae</taxon>
        <taxon>Euplotes</taxon>
    </lineage>
</organism>
<dbReference type="GO" id="GO:0003735">
    <property type="term" value="F:structural constituent of ribosome"/>
    <property type="evidence" value="ECO:0007669"/>
    <property type="project" value="InterPro"/>
</dbReference>
<dbReference type="EMBL" id="MK889230">
    <property type="protein sequence ID" value="QPM99268.1"/>
    <property type="molecule type" value="Genomic_DNA"/>
</dbReference>
<feature type="transmembrane region" description="Helical" evidence="1">
    <location>
        <begin position="32"/>
        <end position="50"/>
    </location>
</feature>
<dbReference type="Gene3D" id="3.90.930.12">
    <property type="entry name" value="Ribosomal protein L6, alpha-beta domain"/>
    <property type="match status" value="1"/>
</dbReference>
<dbReference type="InterPro" id="IPR036789">
    <property type="entry name" value="Ribosomal_uL6-like_a/b-dom_sf"/>
</dbReference>
<dbReference type="AlphaFoldDB" id="A0A7T1C520"/>
<evidence type="ECO:0000313" key="2">
    <source>
        <dbReference type="EMBL" id="QPM99268.1"/>
    </source>
</evidence>
<protein>
    <submittedName>
        <fullName evidence="2">50S ribosomal protein L6</fullName>
    </submittedName>
</protein>
<accession>A0A7T1C520</accession>
<name>A0A7T1C520_9SPIT</name>